<dbReference type="Proteomes" id="UP000256709">
    <property type="component" value="Unassembled WGS sequence"/>
</dbReference>
<accession>A0A3E0W4P0</accession>
<dbReference type="RefSeq" id="WP_116281421.1">
    <property type="nucleotide sequence ID" value="NZ_NBXA01000002.1"/>
</dbReference>
<name>A0A3E0W4P0_9MICO</name>
<evidence type="ECO:0000313" key="2">
    <source>
        <dbReference type="Proteomes" id="UP000256709"/>
    </source>
</evidence>
<proteinExistence type="predicted"/>
<dbReference type="AlphaFoldDB" id="A0A3E0W4P0"/>
<dbReference type="OrthoDB" id="3193022at2"/>
<sequence>MDARQRRSRENLRRAILGLAALTPASDILASEVASVAKVNRSTFYDHASSPTALLEDVLREELDALRAEFLSEVPPEGAAAAIAGVTRSVLEHIDAHRAIYLLGLDENSGPASLHPMLAGHFEASIRLLVKRGTIRYESTAPGGAGTLQEEFRAEMAVRMIADGSVGAILAWLQLPAAQPATVDEFLELYGELLPSWFPFAA</sequence>
<comment type="caution">
    <text evidence="1">The sequence shown here is derived from an EMBL/GenBank/DDBJ whole genome shotgun (WGS) entry which is preliminary data.</text>
</comment>
<organism evidence="1 2">
    <name type="scientific">Subtercola boreus</name>
    <dbReference type="NCBI Taxonomy" id="120213"/>
    <lineage>
        <taxon>Bacteria</taxon>
        <taxon>Bacillati</taxon>
        <taxon>Actinomycetota</taxon>
        <taxon>Actinomycetes</taxon>
        <taxon>Micrococcales</taxon>
        <taxon>Microbacteriaceae</taxon>
        <taxon>Subtercola</taxon>
    </lineage>
</organism>
<protein>
    <recommendedName>
        <fullName evidence="3">HTH tetR-type domain-containing protein</fullName>
    </recommendedName>
</protein>
<reference evidence="1 2" key="1">
    <citation type="submission" date="2017-04" db="EMBL/GenBank/DDBJ databases">
        <title>Comparative genome analysis of Subtercola boreus.</title>
        <authorList>
            <person name="Cho Y.-J."/>
            <person name="Cho A."/>
            <person name="Kim O.-S."/>
            <person name="Lee J.-I."/>
        </authorList>
    </citation>
    <scope>NUCLEOTIDE SEQUENCE [LARGE SCALE GENOMIC DNA]</scope>
    <source>
        <strain evidence="1 2">P27444</strain>
    </source>
</reference>
<gene>
    <name evidence="1" type="ORF">B7R21_01155</name>
</gene>
<dbReference type="SUPFAM" id="SSF46689">
    <property type="entry name" value="Homeodomain-like"/>
    <property type="match status" value="1"/>
</dbReference>
<evidence type="ECO:0000313" key="1">
    <source>
        <dbReference type="EMBL" id="RFA16755.1"/>
    </source>
</evidence>
<dbReference type="EMBL" id="NBXA01000002">
    <property type="protein sequence ID" value="RFA16755.1"/>
    <property type="molecule type" value="Genomic_DNA"/>
</dbReference>
<dbReference type="InterPro" id="IPR009057">
    <property type="entry name" value="Homeodomain-like_sf"/>
</dbReference>
<dbReference type="Gene3D" id="1.10.357.10">
    <property type="entry name" value="Tetracycline Repressor, domain 2"/>
    <property type="match status" value="1"/>
</dbReference>
<evidence type="ECO:0008006" key="3">
    <source>
        <dbReference type="Google" id="ProtNLM"/>
    </source>
</evidence>